<organism evidence="2 3">
    <name type="scientific">Parascaris univalens</name>
    <name type="common">Nematode worm</name>
    <dbReference type="NCBI Taxonomy" id="6257"/>
    <lineage>
        <taxon>Eukaryota</taxon>
        <taxon>Metazoa</taxon>
        <taxon>Ecdysozoa</taxon>
        <taxon>Nematoda</taxon>
        <taxon>Chromadorea</taxon>
        <taxon>Rhabditida</taxon>
        <taxon>Spirurina</taxon>
        <taxon>Ascaridomorpha</taxon>
        <taxon>Ascaridoidea</taxon>
        <taxon>Ascarididae</taxon>
        <taxon>Parascaris</taxon>
    </lineage>
</organism>
<dbReference type="InterPro" id="IPR006140">
    <property type="entry name" value="D-isomer_DH_NAD-bd"/>
</dbReference>
<protein>
    <submittedName>
        <fullName evidence="3">Succinate dehydrogenase [ubiquinone] cytochrome b small subunit</fullName>
    </submittedName>
</protein>
<evidence type="ECO:0000313" key="3">
    <source>
        <dbReference type="WBParaSite" id="PgR001X_g146_t02"/>
    </source>
</evidence>
<evidence type="ECO:0000313" key="2">
    <source>
        <dbReference type="Proteomes" id="UP000887569"/>
    </source>
</evidence>
<dbReference type="Pfam" id="PF02826">
    <property type="entry name" value="2-Hacid_dh_C"/>
    <property type="match status" value="1"/>
</dbReference>
<accession>A0A915A6U1</accession>
<dbReference type="SUPFAM" id="SSF51735">
    <property type="entry name" value="NAD(P)-binding Rossmann-fold domains"/>
    <property type="match status" value="1"/>
</dbReference>
<dbReference type="WBParaSite" id="PgR001X_g146_t02">
    <property type="protein sequence ID" value="PgR001X_g146_t02"/>
    <property type="gene ID" value="PgR001X_g146"/>
</dbReference>
<dbReference type="InterPro" id="IPR051638">
    <property type="entry name" value="CTBP_dehydrogenase"/>
</dbReference>
<dbReference type="PANTHER" id="PTHR46029">
    <property type="entry name" value="C-TERMINAL-BINDING PROTEIN"/>
    <property type="match status" value="1"/>
</dbReference>
<dbReference type="InterPro" id="IPR036291">
    <property type="entry name" value="NAD(P)-bd_dom_sf"/>
</dbReference>
<dbReference type="Proteomes" id="UP000887569">
    <property type="component" value="Unplaced"/>
</dbReference>
<sequence>MLNGVLFDGVLKVSSKQYICVHQAQETMVSASIVTTQLIERRERSRFGVPNNYSNYGVGSSSRSTSLPSMKRISDDRANQTLRTISEFSAPRPGVHVATQSIVLQNVNGTGFKSDIPIHHLRRASLTESQKKSTNYDSSQHKSYIQEEAINSNNNNDERFINSNYGKKITSIANNNIEGEGSTSQPKLKVTFQPVAEDILSEMAERHKQSMGREEQMKRQSNEMTVYGAHGGGHSKQKVIAFVGVMPFHVGEEFETIETSGDFSNLNRENVTAIIVGNQDLNAEQLHRFNNLQVVLPLNPLHSSQVCTNSRFRVENIASNEWINDAADTTLAMILNLFRRTSRSSDTRWISGRKTITHSVLGIVGLGRVGLAVLDRARRFQFDIVFYDPSIQQGMEVALGVKRASTLRQLLEISDCITLHCPHNESTRKMISADVMYSIKKGCFLVNNSSAELVDAYALSRALSSGRLAAAALNYYDASLDGMWNCVLGSSDVIADDEQKQRVKRVIADIKRLF</sequence>
<dbReference type="AlphaFoldDB" id="A0A915A6U1"/>
<dbReference type="PANTHER" id="PTHR46029:SF7">
    <property type="entry name" value="C-TERMINAL-BINDING PROTEIN"/>
    <property type="match status" value="1"/>
</dbReference>
<feature type="domain" description="D-isomer specific 2-hydroxyacid dehydrogenase NAD-binding" evidence="1">
    <location>
        <begin position="334"/>
        <end position="476"/>
    </location>
</feature>
<proteinExistence type="predicted"/>
<dbReference type="GO" id="GO:0006357">
    <property type="term" value="P:regulation of transcription by RNA polymerase II"/>
    <property type="evidence" value="ECO:0007669"/>
    <property type="project" value="TreeGrafter"/>
</dbReference>
<evidence type="ECO:0000259" key="1">
    <source>
        <dbReference type="Pfam" id="PF02826"/>
    </source>
</evidence>
<dbReference type="GO" id="GO:0005634">
    <property type="term" value="C:nucleus"/>
    <property type="evidence" value="ECO:0007669"/>
    <property type="project" value="TreeGrafter"/>
</dbReference>
<keyword evidence="2" id="KW-1185">Reference proteome</keyword>
<name>A0A915A6U1_PARUN</name>
<dbReference type="InterPro" id="IPR029752">
    <property type="entry name" value="D-isomer_DH_CS1"/>
</dbReference>
<dbReference type="GO" id="GO:0140297">
    <property type="term" value="F:DNA-binding transcription factor binding"/>
    <property type="evidence" value="ECO:0007669"/>
    <property type="project" value="TreeGrafter"/>
</dbReference>
<dbReference type="GO" id="GO:0003714">
    <property type="term" value="F:transcription corepressor activity"/>
    <property type="evidence" value="ECO:0007669"/>
    <property type="project" value="TreeGrafter"/>
</dbReference>
<reference evidence="3" key="1">
    <citation type="submission" date="2022-11" db="UniProtKB">
        <authorList>
            <consortium name="WormBaseParasite"/>
        </authorList>
    </citation>
    <scope>IDENTIFICATION</scope>
</reference>
<dbReference type="GO" id="GO:0001221">
    <property type="term" value="F:transcription coregulator binding"/>
    <property type="evidence" value="ECO:0007669"/>
    <property type="project" value="TreeGrafter"/>
</dbReference>
<dbReference type="GO" id="GO:0051287">
    <property type="term" value="F:NAD binding"/>
    <property type="evidence" value="ECO:0007669"/>
    <property type="project" value="InterPro"/>
</dbReference>
<dbReference type="PROSITE" id="PS00065">
    <property type="entry name" value="D_2_HYDROXYACID_DH_1"/>
    <property type="match status" value="1"/>
</dbReference>
<dbReference type="Gene3D" id="3.40.50.720">
    <property type="entry name" value="NAD(P)-binding Rossmann-like Domain"/>
    <property type="match status" value="1"/>
</dbReference>
<dbReference type="GO" id="GO:0003713">
    <property type="term" value="F:transcription coactivator activity"/>
    <property type="evidence" value="ECO:0007669"/>
    <property type="project" value="TreeGrafter"/>
</dbReference>